<dbReference type="InterPro" id="IPR001138">
    <property type="entry name" value="Zn2Cys6_DnaBD"/>
</dbReference>
<dbReference type="Pfam" id="PF12973">
    <property type="entry name" value="Cupin_7"/>
    <property type="match status" value="1"/>
</dbReference>
<dbReference type="GO" id="GO:0008270">
    <property type="term" value="F:zinc ion binding"/>
    <property type="evidence" value="ECO:0007669"/>
    <property type="project" value="InterPro"/>
</dbReference>
<dbReference type="SUPFAM" id="SSF57701">
    <property type="entry name" value="Zn2/Cys6 DNA-binding domain"/>
    <property type="match status" value="1"/>
</dbReference>
<evidence type="ECO:0000313" key="7">
    <source>
        <dbReference type="EMBL" id="KNG91435.1"/>
    </source>
</evidence>
<reference evidence="7 8" key="1">
    <citation type="submission" date="2014-06" db="EMBL/GenBank/DDBJ databases">
        <title>The Genome of the Aflatoxigenic Filamentous Fungus Aspergillus nomius.</title>
        <authorList>
            <person name="Moore M.G."/>
            <person name="Shannon B.M."/>
            <person name="Brian M.M."/>
        </authorList>
    </citation>
    <scope>NUCLEOTIDE SEQUENCE [LARGE SCALE GENOMIC DNA]</scope>
    <source>
        <strain evidence="7 8">NRRL 13137</strain>
    </source>
</reference>
<feature type="region of interest" description="Disordered" evidence="5">
    <location>
        <begin position="342"/>
        <end position="391"/>
    </location>
</feature>
<dbReference type="InterPro" id="IPR025979">
    <property type="entry name" value="ChrR-like_cupin_dom"/>
</dbReference>
<dbReference type="GO" id="GO:0045944">
    <property type="term" value="P:positive regulation of transcription by RNA polymerase II"/>
    <property type="evidence" value="ECO:0007669"/>
    <property type="project" value="TreeGrafter"/>
</dbReference>
<dbReference type="PROSITE" id="PS50048">
    <property type="entry name" value="ZN2_CY6_FUNGAL_2"/>
    <property type="match status" value="1"/>
</dbReference>
<dbReference type="PANTHER" id="PTHR37534">
    <property type="entry name" value="TRANSCRIPTIONAL ACTIVATOR PROTEIN UGA3"/>
    <property type="match status" value="1"/>
</dbReference>
<dbReference type="CDD" id="cd00067">
    <property type="entry name" value="GAL4"/>
    <property type="match status" value="1"/>
</dbReference>
<evidence type="ECO:0000259" key="6">
    <source>
        <dbReference type="PROSITE" id="PS50048"/>
    </source>
</evidence>
<evidence type="ECO:0000256" key="4">
    <source>
        <dbReference type="ARBA" id="ARBA00023242"/>
    </source>
</evidence>
<evidence type="ECO:0000313" key="8">
    <source>
        <dbReference type="Proteomes" id="UP000037505"/>
    </source>
</evidence>
<keyword evidence="1" id="KW-0805">Transcription regulation</keyword>
<keyword evidence="4" id="KW-0539">Nucleus</keyword>
<evidence type="ECO:0000256" key="2">
    <source>
        <dbReference type="ARBA" id="ARBA00023125"/>
    </source>
</evidence>
<comment type="caution">
    <text evidence="7">The sequence shown here is derived from an EMBL/GenBank/DDBJ whole genome shotgun (WGS) entry which is preliminary data.</text>
</comment>
<proteinExistence type="predicted"/>
<keyword evidence="2" id="KW-0238">DNA-binding</keyword>
<protein>
    <recommendedName>
        <fullName evidence="6">Zn(2)-C6 fungal-type domain-containing protein</fullName>
    </recommendedName>
</protein>
<dbReference type="CDD" id="cd20302">
    <property type="entry name" value="cupin_DAD"/>
    <property type="match status" value="1"/>
</dbReference>
<name>A0A0L1JI50_ASPN3</name>
<dbReference type="GO" id="GO:0000976">
    <property type="term" value="F:transcription cis-regulatory region binding"/>
    <property type="evidence" value="ECO:0007669"/>
    <property type="project" value="TreeGrafter"/>
</dbReference>
<dbReference type="Proteomes" id="UP000037505">
    <property type="component" value="Unassembled WGS sequence"/>
</dbReference>
<dbReference type="GO" id="GO:0000981">
    <property type="term" value="F:DNA-binding transcription factor activity, RNA polymerase II-specific"/>
    <property type="evidence" value="ECO:0007669"/>
    <property type="project" value="InterPro"/>
</dbReference>
<feature type="compositionally biased region" description="Polar residues" evidence="5">
    <location>
        <begin position="1"/>
        <end position="11"/>
    </location>
</feature>
<dbReference type="AlphaFoldDB" id="A0A0L1JI50"/>
<dbReference type="OrthoDB" id="4525710at2759"/>
<dbReference type="Gene3D" id="4.10.240.10">
    <property type="entry name" value="Zn(2)-C6 fungal-type DNA-binding domain"/>
    <property type="match status" value="1"/>
</dbReference>
<gene>
    <name evidence="7" type="ORF">ANOM_000402</name>
</gene>
<sequence>MTAESSNSDRTLPSRAAPSKSAAVANNEESKLTALEKAELALADKYSSPDVYINGETDTCWHPWLNNLELKPLRFETRTGTFVVVLRSLEDTWLGKHRHRGSVTAVTMKGEWNYKEYDWVAKPGDYVVENPGTIHTLHMSKGAEVVFTITGSLEFFHDDDTLKSTMDIFSYAHLYYEHCQKQGIQPNDGLCLTCRARKVKCDERKPLCRNCEKSRVECVPSDLVSFRHWRHPSPNKNGYFGLWERSQTWVEVRISALEVAGYEFVDETNAIADEYEIICDEAVVRSSVNHRKACRTVVRDTTDSDAHIAICEPHQARITTLSSTPTHWYDTRGYVIERSTPTEADHASWHNGTSVVQSRGESDRMNHGEAVRGTASSTSSNSSDDTGDTLNKGAQALLSMSHASDPRLAYTSTSISPPESLQTYCSQDSPFTSVVHPSNPGGLAQAAPLSSQEEAWLLRQFSAEVGTWMDLSDLSETFSKKVCRLATHDPLLKAASIACAAKQQFLTGKLPEGMHIARRNYNTAISLLIDRLGNNDEPLASYGFAATVICSCYEMLDAPASDWQRHLDGVFSFSKLRRVNGSSGGIEQAGFWSTARQDVVCSIMHRSKLRLDPDLWAIDLEHIGQEGSEDLVNNQILTILAKVVNLIACSDNTSASKGLDEWCKLRNLLDHWNRSVKGQSFMDPVSVYEEDGKPFTTIWFARSVCASSWQMFHLAQILLLTSCPTQDRSCMIAFRTIEVSMYTITPSQTVLSDRQGQLLYHARQICGIAQSKPDGSCRVNSVQPIYYAGCCFSDNKERKAAIMLLEEIEDNLGWAAKYRAWDLRRLRTEI</sequence>
<feature type="compositionally biased region" description="Basic and acidic residues" evidence="5">
    <location>
        <begin position="360"/>
        <end position="370"/>
    </location>
</feature>
<dbReference type="InterPro" id="IPR011051">
    <property type="entry name" value="RmlC_Cupin_sf"/>
</dbReference>
<feature type="compositionally biased region" description="Polar residues" evidence="5">
    <location>
        <begin position="350"/>
        <end position="359"/>
    </location>
</feature>
<dbReference type="Pfam" id="PF00172">
    <property type="entry name" value="Zn_clus"/>
    <property type="match status" value="1"/>
</dbReference>
<dbReference type="SMART" id="SM00066">
    <property type="entry name" value="GAL4"/>
    <property type="match status" value="1"/>
</dbReference>
<organism evidence="7 8">
    <name type="scientific">Aspergillus nomiae NRRL (strain ATCC 15546 / NRRL 13137 / CBS 260.88 / M93)</name>
    <dbReference type="NCBI Taxonomy" id="1509407"/>
    <lineage>
        <taxon>Eukaryota</taxon>
        <taxon>Fungi</taxon>
        <taxon>Dikarya</taxon>
        <taxon>Ascomycota</taxon>
        <taxon>Pezizomycotina</taxon>
        <taxon>Eurotiomycetes</taxon>
        <taxon>Eurotiomycetidae</taxon>
        <taxon>Eurotiales</taxon>
        <taxon>Aspergillaceae</taxon>
        <taxon>Aspergillus</taxon>
        <taxon>Aspergillus subgen. Circumdati</taxon>
    </lineage>
</organism>
<dbReference type="Gene3D" id="2.60.120.10">
    <property type="entry name" value="Jelly Rolls"/>
    <property type="match status" value="1"/>
</dbReference>
<feature type="region of interest" description="Disordered" evidence="5">
    <location>
        <begin position="1"/>
        <end position="26"/>
    </location>
</feature>
<evidence type="ECO:0000256" key="5">
    <source>
        <dbReference type="SAM" id="MobiDB-lite"/>
    </source>
</evidence>
<dbReference type="EMBL" id="JNOM01000003">
    <property type="protein sequence ID" value="KNG91435.1"/>
    <property type="molecule type" value="Genomic_DNA"/>
</dbReference>
<dbReference type="GO" id="GO:0005634">
    <property type="term" value="C:nucleus"/>
    <property type="evidence" value="ECO:0007669"/>
    <property type="project" value="TreeGrafter"/>
</dbReference>
<keyword evidence="3" id="KW-0804">Transcription</keyword>
<keyword evidence="8" id="KW-1185">Reference proteome</keyword>
<dbReference type="RefSeq" id="XP_015412358.1">
    <property type="nucleotide sequence ID" value="XM_015545660.1"/>
</dbReference>
<evidence type="ECO:0000256" key="1">
    <source>
        <dbReference type="ARBA" id="ARBA00023015"/>
    </source>
</evidence>
<dbReference type="SUPFAM" id="SSF51182">
    <property type="entry name" value="RmlC-like cupins"/>
    <property type="match status" value="1"/>
</dbReference>
<dbReference type="InterPro" id="IPR014710">
    <property type="entry name" value="RmlC-like_jellyroll"/>
</dbReference>
<dbReference type="GeneID" id="26802206"/>
<dbReference type="InterPro" id="IPR036864">
    <property type="entry name" value="Zn2-C6_fun-type_DNA-bd_sf"/>
</dbReference>
<feature type="domain" description="Zn(2)-C6 fungal-type" evidence="6">
    <location>
        <begin position="190"/>
        <end position="219"/>
    </location>
</feature>
<accession>A0A0L1JI50</accession>
<dbReference type="PANTHER" id="PTHR37534:SF2">
    <property type="entry name" value="N-ACETYLTRANSFERASE DOMAIN-CONTAINING PROTEIN"/>
    <property type="match status" value="1"/>
</dbReference>
<evidence type="ECO:0000256" key="3">
    <source>
        <dbReference type="ARBA" id="ARBA00023163"/>
    </source>
</evidence>